<feature type="binding site" evidence="10">
    <location>
        <position position="215"/>
    </location>
    <ligand>
        <name>D-ribose 5-phosphate</name>
        <dbReference type="ChEBI" id="CHEBI:78346"/>
    </ligand>
</feature>
<comment type="pathway">
    <text evidence="10">Metabolic intermediate biosynthesis; 5-phospho-alpha-D-ribose 1-diphosphate biosynthesis; 5-phospho-alpha-D-ribose 1-diphosphate from D-ribose 5-phosphate (route I): step 1/1.</text>
</comment>
<feature type="binding site" evidence="10">
    <location>
        <begin position="243"/>
        <end position="247"/>
    </location>
    <ligand>
        <name>D-ribose 5-phosphate</name>
        <dbReference type="ChEBI" id="CHEBI:78346"/>
    </ligand>
</feature>
<dbReference type="GO" id="GO:0000287">
    <property type="term" value="F:magnesium ion binding"/>
    <property type="evidence" value="ECO:0007669"/>
    <property type="project" value="UniProtKB-UniRule"/>
</dbReference>
<dbReference type="InterPro" id="IPR029099">
    <property type="entry name" value="Pribosyltran_N"/>
</dbReference>
<feature type="active site" evidence="10">
    <location>
        <position position="213"/>
    </location>
</feature>
<dbReference type="InterPro" id="IPR005946">
    <property type="entry name" value="Rib-P_diPkinase"/>
</dbReference>
<comment type="function">
    <text evidence="10">Involved in the biosynthesis of the central metabolite phospho-alpha-D-ribosyl-1-pyrophosphate (PRPP) via the transfer of pyrophosphoryl group from ATP to 1-hydroxyl of ribose-5-phosphate (Rib-5-P).</text>
</comment>
<dbReference type="NCBIfam" id="NF002320">
    <property type="entry name" value="PRK01259.1"/>
    <property type="match status" value="1"/>
</dbReference>
<dbReference type="FunFam" id="3.40.50.2020:FF:000007">
    <property type="entry name" value="Ribose-phosphate pyrophosphokinase"/>
    <property type="match status" value="1"/>
</dbReference>
<dbReference type="FunFam" id="3.40.50.2020:FF:000002">
    <property type="entry name" value="Ribose-phosphate pyrophosphokinase"/>
    <property type="match status" value="1"/>
</dbReference>
<dbReference type="PANTHER" id="PTHR10210:SF41">
    <property type="entry name" value="RIBOSE-PHOSPHATE PYROPHOSPHOKINASE 1, CHLOROPLASTIC"/>
    <property type="match status" value="1"/>
</dbReference>
<dbReference type="NCBIfam" id="TIGR01251">
    <property type="entry name" value="ribP_PPkin"/>
    <property type="match status" value="1"/>
</dbReference>
<dbReference type="Pfam" id="PF13793">
    <property type="entry name" value="Pribosyltran_N"/>
    <property type="match status" value="1"/>
</dbReference>
<dbReference type="Pfam" id="PF14572">
    <property type="entry name" value="Pribosyl_synth"/>
    <property type="match status" value="1"/>
</dbReference>
<evidence type="ECO:0000256" key="7">
    <source>
        <dbReference type="ARBA" id="ARBA00022840"/>
    </source>
</evidence>
<comment type="subcellular location">
    <subcellularLocation>
        <location evidence="10">Cytoplasm</location>
    </subcellularLocation>
</comment>
<dbReference type="EC" id="2.7.6.1" evidence="10"/>
<keyword evidence="5 10" id="KW-0547">Nucleotide-binding</keyword>
<comment type="cofactor">
    <cofactor evidence="10">
        <name>Mg(2+)</name>
        <dbReference type="ChEBI" id="CHEBI:18420"/>
    </cofactor>
    <text evidence="10">Binds 2 Mg(2+) ions per subunit.</text>
</comment>
<feature type="binding site" evidence="10">
    <location>
        <begin position="114"/>
        <end position="115"/>
    </location>
    <ligand>
        <name>ATP</name>
        <dbReference type="ChEBI" id="CHEBI:30616"/>
    </ligand>
</feature>
<dbReference type="GO" id="GO:0005524">
    <property type="term" value="F:ATP binding"/>
    <property type="evidence" value="ECO:0007669"/>
    <property type="project" value="UniProtKB-KW"/>
</dbReference>
<reference evidence="12" key="1">
    <citation type="submission" date="2020-02" db="EMBL/GenBank/DDBJ databases">
        <authorList>
            <person name="Meier V. D."/>
        </authorList>
    </citation>
    <scope>NUCLEOTIDE SEQUENCE</scope>
    <source>
        <strain evidence="12">AVDCRST_MAG28</strain>
    </source>
</reference>
<feature type="domain" description="Ribose-phosphate pyrophosphokinase N-terminal" evidence="11">
    <location>
        <begin position="22"/>
        <end position="138"/>
    </location>
</feature>
<evidence type="ECO:0000256" key="1">
    <source>
        <dbReference type="ARBA" id="ARBA00022490"/>
    </source>
</evidence>
<comment type="subunit">
    <text evidence="10">Homohexamer.</text>
</comment>
<keyword evidence="4 10" id="KW-0545">Nucleotide biosynthesis</keyword>
<dbReference type="SUPFAM" id="SSF53271">
    <property type="entry name" value="PRTase-like"/>
    <property type="match status" value="1"/>
</dbReference>
<evidence type="ECO:0000259" key="11">
    <source>
        <dbReference type="Pfam" id="PF13793"/>
    </source>
</evidence>
<keyword evidence="8 10" id="KW-0460">Magnesium</keyword>
<evidence type="ECO:0000256" key="6">
    <source>
        <dbReference type="ARBA" id="ARBA00022777"/>
    </source>
</evidence>
<gene>
    <name evidence="10" type="primary">prs</name>
    <name evidence="12" type="ORF">AVDCRST_MAG28-1295</name>
</gene>
<name>A0A6J4QSZ9_9ACTN</name>
<dbReference type="GO" id="GO:0004749">
    <property type="term" value="F:ribose phosphate diphosphokinase activity"/>
    <property type="evidence" value="ECO:0007669"/>
    <property type="project" value="UniProtKB-UniRule"/>
</dbReference>
<evidence type="ECO:0000256" key="9">
    <source>
        <dbReference type="ARBA" id="ARBA00049535"/>
    </source>
</evidence>
<dbReference type="HAMAP" id="MF_00583_B">
    <property type="entry name" value="RibP_PPkinase_B"/>
    <property type="match status" value="1"/>
</dbReference>
<proteinExistence type="inferred from homology"/>
<protein>
    <recommendedName>
        <fullName evidence="10">Ribose-phosphate pyrophosphokinase</fullName>
        <shortName evidence="10">RPPK</shortName>
        <ecNumber evidence="10">2.7.6.1</ecNumber>
    </recommendedName>
    <alternativeName>
        <fullName evidence="10">5-phospho-D-ribosyl alpha-1-diphosphate synthase</fullName>
    </alternativeName>
    <alternativeName>
        <fullName evidence="10">Phosphoribosyl diphosphate synthase</fullName>
    </alternativeName>
    <alternativeName>
        <fullName evidence="10">Phosphoribosyl pyrophosphate synthase</fullName>
        <shortName evidence="10">P-Rib-PP synthase</shortName>
        <shortName evidence="10">PRPP synthase</shortName>
        <shortName evidence="10">PRPPase</shortName>
    </alternativeName>
</protein>
<dbReference type="GO" id="GO:0005737">
    <property type="term" value="C:cytoplasm"/>
    <property type="evidence" value="ECO:0007669"/>
    <property type="project" value="UniProtKB-SubCell"/>
</dbReference>
<evidence type="ECO:0000256" key="4">
    <source>
        <dbReference type="ARBA" id="ARBA00022727"/>
    </source>
</evidence>
<dbReference type="GO" id="GO:0006164">
    <property type="term" value="P:purine nucleotide biosynthetic process"/>
    <property type="evidence" value="ECO:0007669"/>
    <property type="project" value="TreeGrafter"/>
</dbReference>
<dbReference type="PANTHER" id="PTHR10210">
    <property type="entry name" value="RIBOSE-PHOSPHATE DIPHOSPHOKINASE FAMILY MEMBER"/>
    <property type="match status" value="1"/>
</dbReference>
<dbReference type="SMART" id="SM01400">
    <property type="entry name" value="Pribosyltran_N"/>
    <property type="match status" value="1"/>
</dbReference>
<keyword evidence="3 10" id="KW-0479">Metal-binding</keyword>
<keyword evidence="1 10" id="KW-0963">Cytoplasm</keyword>
<sequence length="338" mass="37017">MNGGMVRAMYNGQLEQVAEKRLVLFSGRGYPDLAERIADRLDVSLGDVNLQSFSGGEVYARYEQSIRGAEVFIVQSLGDPVNQNLMELFVMIDAAKRASADRIVAVIPWFAYSRQDRKSKPREPITARLVASMLRQAGATRVMTMDLHVGQIEGFFSTPVDHLTAMHTFVDHFSGQGFHNAEDAVVVAPDVGEAKVANRLADHLGLPWAIVNKVRRQPGESEVTHVIGDVEGKRAILIDDLIDTAGTLVNAAKSLLDCGATEVYAAATHPVFSGPAYKRIEDSPIKEIVVTDTLPLKSDEPRNKIRVLTIAPILAATIRNVFSDDSVSEVFMGENQLF</sequence>
<keyword evidence="7 10" id="KW-0067">ATP-binding</keyword>
<evidence type="ECO:0000256" key="10">
    <source>
        <dbReference type="HAMAP-Rule" id="MF_00583"/>
    </source>
</evidence>
<feature type="binding site" evidence="10">
    <location>
        <position position="190"/>
    </location>
    <ligand>
        <name>Mg(2+)</name>
        <dbReference type="ChEBI" id="CHEBI:18420"/>
    </ligand>
</feature>
<dbReference type="UniPathway" id="UPA00087">
    <property type="reaction ID" value="UER00172"/>
</dbReference>
<feature type="binding site" evidence="10">
    <location>
        <position position="148"/>
    </location>
    <ligand>
        <name>Mg(2+)</name>
        <dbReference type="ChEBI" id="CHEBI:18420"/>
    </ligand>
</feature>
<accession>A0A6J4QSZ9</accession>
<dbReference type="InterPro" id="IPR037515">
    <property type="entry name" value="Rib-P_diPkinase_bac"/>
</dbReference>
<keyword evidence="6 10" id="KW-0418">Kinase</keyword>
<dbReference type="Gene3D" id="3.40.50.2020">
    <property type="match status" value="2"/>
</dbReference>
<dbReference type="CDD" id="cd06223">
    <property type="entry name" value="PRTases_typeI"/>
    <property type="match status" value="1"/>
</dbReference>
<dbReference type="GO" id="GO:0016301">
    <property type="term" value="F:kinase activity"/>
    <property type="evidence" value="ECO:0007669"/>
    <property type="project" value="UniProtKB-KW"/>
</dbReference>
<dbReference type="GO" id="GO:0006015">
    <property type="term" value="P:5-phosphoribose 1-diphosphate biosynthetic process"/>
    <property type="evidence" value="ECO:0007669"/>
    <property type="project" value="UniProtKB-UniRule"/>
</dbReference>
<evidence type="ECO:0000256" key="8">
    <source>
        <dbReference type="ARBA" id="ARBA00022842"/>
    </source>
</evidence>
<evidence type="ECO:0000256" key="2">
    <source>
        <dbReference type="ARBA" id="ARBA00022679"/>
    </source>
</evidence>
<evidence type="ECO:0000256" key="3">
    <source>
        <dbReference type="ARBA" id="ARBA00022723"/>
    </source>
</evidence>
<evidence type="ECO:0000256" key="5">
    <source>
        <dbReference type="ARBA" id="ARBA00022741"/>
    </source>
</evidence>
<comment type="catalytic activity">
    <reaction evidence="9 10">
        <text>D-ribose 5-phosphate + ATP = 5-phospho-alpha-D-ribose 1-diphosphate + AMP + H(+)</text>
        <dbReference type="Rhea" id="RHEA:15609"/>
        <dbReference type="ChEBI" id="CHEBI:15378"/>
        <dbReference type="ChEBI" id="CHEBI:30616"/>
        <dbReference type="ChEBI" id="CHEBI:58017"/>
        <dbReference type="ChEBI" id="CHEBI:78346"/>
        <dbReference type="ChEBI" id="CHEBI:456215"/>
        <dbReference type="EC" id="2.7.6.1"/>
    </reaction>
</comment>
<feature type="binding site" evidence="10">
    <location>
        <position position="239"/>
    </location>
    <ligand>
        <name>D-ribose 5-phosphate</name>
        <dbReference type="ChEBI" id="CHEBI:78346"/>
    </ligand>
</feature>
<dbReference type="EMBL" id="CADCVE010000027">
    <property type="protein sequence ID" value="CAA9449657.1"/>
    <property type="molecule type" value="Genomic_DNA"/>
</dbReference>
<dbReference type="InterPro" id="IPR029057">
    <property type="entry name" value="PRTase-like"/>
</dbReference>
<keyword evidence="2 10" id="KW-0808">Transferase</keyword>
<dbReference type="GO" id="GO:0002189">
    <property type="term" value="C:ribose phosphate diphosphokinase complex"/>
    <property type="evidence" value="ECO:0007669"/>
    <property type="project" value="TreeGrafter"/>
</dbReference>
<evidence type="ECO:0000313" key="12">
    <source>
        <dbReference type="EMBL" id="CAA9449657.1"/>
    </source>
</evidence>
<dbReference type="InterPro" id="IPR000836">
    <property type="entry name" value="PRTase_dom"/>
</dbReference>
<comment type="similarity">
    <text evidence="10">Belongs to the ribose-phosphate pyrophosphokinase family. Class I subfamily.</text>
</comment>
<organism evidence="12">
    <name type="scientific">uncultured Rubrobacteraceae bacterium</name>
    <dbReference type="NCBI Taxonomy" id="349277"/>
    <lineage>
        <taxon>Bacteria</taxon>
        <taxon>Bacillati</taxon>
        <taxon>Actinomycetota</taxon>
        <taxon>Rubrobacteria</taxon>
        <taxon>Rubrobacterales</taxon>
        <taxon>Rubrobacteraceae</taxon>
        <taxon>environmental samples</taxon>
    </lineage>
</organism>
<dbReference type="AlphaFoldDB" id="A0A6J4QSZ9"/>
<comment type="caution">
    <text evidence="10">Lacks conserved residue(s) required for the propagation of feature annotation.</text>
</comment>